<reference evidence="6" key="3">
    <citation type="submission" date="2022-01" db="UniProtKB">
        <authorList>
            <consortium name="EnsemblPlants"/>
        </authorList>
    </citation>
    <scope>IDENTIFICATION</scope>
    <source>
        <strain evidence="6">subsp. vulgare</strain>
    </source>
</reference>
<evidence type="ECO:0000256" key="5">
    <source>
        <dbReference type="SAM" id="SignalP"/>
    </source>
</evidence>
<feature type="signal peptide" evidence="5">
    <location>
        <begin position="1"/>
        <end position="28"/>
    </location>
</feature>
<keyword evidence="2" id="KW-0372">Hormone</keyword>
<keyword evidence="3 5" id="KW-0732">Signal</keyword>
<dbReference type="GO" id="GO:0019722">
    <property type="term" value="P:calcium-mediated signaling"/>
    <property type="evidence" value="ECO:0000318"/>
    <property type="project" value="GO_Central"/>
</dbReference>
<protein>
    <recommendedName>
        <fullName evidence="8">Protein RALF-like 33</fullName>
    </recommendedName>
</protein>
<evidence type="ECO:0000256" key="2">
    <source>
        <dbReference type="ARBA" id="ARBA00022702"/>
    </source>
</evidence>
<organism evidence="6 7">
    <name type="scientific">Hordeum vulgare subsp. vulgare</name>
    <name type="common">Domesticated barley</name>
    <dbReference type="NCBI Taxonomy" id="112509"/>
    <lineage>
        <taxon>Eukaryota</taxon>
        <taxon>Viridiplantae</taxon>
        <taxon>Streptophyta</taxon>
        <taxon>Embryophyta</taxon>
        <taxon>Tracheophyta</taxon>
        <taxon>Spermatophyta</taxon>
        <taxon>Magnoliopsida</taxon>
        <taxon>Liliopsida</taxon>
        <taxon>Poales</taxon>
        <taxon>Poaceae</taxon>
        <taxon>BOP clade</taxon>
        <taxon>Pooideae</taxon>
        <taxon>Triticodae</taxon>
        <taxon>Triticeae</taxon>
        <taxon>Hordeinae</taxon>
        <taxon>Hordeum</taxon>
    </lineage>
</organism>
<proteinExistence type="inferred from homology"/>
<evidence type="ECO:0008006" key="8">
    <source>
        <dbReference type="Google" id="ProtNLM"/>
    </source>
</evidence>
<evidence type="ECO:0000256" key="4">
    <source>
        <dbReference type="ARBA" id="ARBA00023157"/>
    </source>
</evidence>
<evidence type="ECO:0000313" key="7">
    <source>
        <dbReference type="Proteomes" id="UP000011116"/>
    </source>
</evidence>
<dbReference type="Pfam" id="PF05498">
    <property type="entry name" value="RALF"/>
    <property type="match status" value="1"/>
</dbReference>
<keyword evidence="7" id="KW-1185">Reference proteome</keyword>
<dbReference type="InterPro" id="IPR008801">
    <property type="entry name" value="RALF"/>
</dbReference>
<evidence type="ECO:0000256" key="3">
    <source>
        <dbReference type="ARBA" id="ARBA00022729"/>
    </source>
</evidence>
<dbReference type="Proteomes" id="UP000011116">
    <property type="component" value="Chromosome 4H"/>
</dbReference>
<sequence>MPPWVLTPVLPLFVLLLLLLVRERGGHSAITIGSQDNYMDMGVEAAQIGSEVTHGRLLWETAGSGGRRYISYDALRGDTVPCSSPGVPYYNCRDSTTANPYNRGCDSITRCRENDPSQLTN</sequence>
<evidence type="ECO:0000256" key="1">
    <source>
        <dbReference type="ARBA" id="ARBA00009178"/>
    </source>
</evidence>
<name>A0A8I6XXI2_HORVV</name>
<dbReference type="Gramene" id="HORVU.MOREX.r3.4HG0344720.1">
    <property type="protein sequence ID" value="HORVU.MOREX.r3.4HG0344720.1"/>
    <property type="gene ID" value="HORVU.MOREX.r3.4HG0344720"/>
</dbReference>
<dbReference type="PANTHER" id="PTHR33136">
    <property type="entry name" value="RAPID ALKALINIZATION FACTOR-LIKE"/>
    <property type="match status" value="1"/>
</dbReference>
<dbReference type="GO" id="GO:0005179">
    <property type="term" value="F:hormone activity"/>
    <property type="evidence" value="ECO:0007669"/>
    <property type="project" value="UniProtKB-KW"/>
</dbReference>
<comment type="similarity">
    <text evidence="1">Belongs to the plant rapid alkalinization factor (RALF) family.</text>
</comment>
<feature type="chain" id="PRO_5035148856" description="Protein RALF-like 33" evidence="5">
    <location>
        <begin position="29"/>
        <end position="121"/>
    </location>
</feature>
<dbReference type="SMR" id="A0A8I6XXI2"/>
<evidence type="ECO:0000313" key="6">
    <source>
        <dbReference type="EnsemblPlants" id="HORVU.MOREX.r3.4HG0344720.1"/>
    </source>
</evidence>
<dbReference type="EnsemblPlants" id="HORVU.MOREX.r3.4HG0344720.1">
    <property type="protein sequence ID" value="HORVU.MOREX.r3.4HG0344720.1"/>
    <property type="gene ID" value="HORVU.MOREX.r3.4HG0344720"/>
</dbReference>
<reference evidence="7" key="1">
    <citation type="journal article" date="2012" name="Nature">
        <title>A physical, genetic and functional sequence assembly of the barley genome.</title>
        <authorList>
            <consortium name="The International Barley Genome Sequencing Consortium"/>
            <person name="Mayer K.F."/>
            <person name="Waugh R."/>
            <person name="Brown J.W."/>
            <person name="Schulman A."/>
            <person name="Langridge P."/>
            <person name="Platzer M."/>
            <person name="Fincher G.B."/>
            <person name="Muehlbauer G.J."/>
            <person name="Sato K."/>
            <person name="Close T.J."/>
            <person name="Wise R.P."/>
            <person name="Stein N."/>
        </authorList>
    </citation>
    <scope>NUCLEOTIDE SEQUENCE [LARGE SCALE GENOMIC DNA]</scope>
    <source>
        <strain evidence="7">cv. Morex</strain>
    </source>
</reference>
<accession>A0A8I6XXI2</accession>
<reference evidence="6" key="2">
    <citation type="submission" date="2020-10" db="EMBL/GenBank/DDBJ databases">
        <authorList>
            <person name="Scholz U."/>
            <person name="Mascher M."/>
            <person name="Fiebig A."/>
        </authorList>
    </citation>
    <scope>NUCLEOTIDE SEQUENCE [LARGE SCALE GENOMIC DNA]</scope>
    <source>
        <strain evidence="6">cv. Morex</strain>
    </source>
</reference>
<keyword evidence="4" id="KW-1015">Disulfide bond</keyword>
<dbReference type="AlphaFoldDB" id="A0A8I6XXI2"/>
<dbReference type="PANTHER" id="PTHR33136:SF36">
    <property type="entry name" value="PROTEIN RALF-LIKE 31"/>
    <property type="match status" value="1"/>
</dbReference>